<evidence type="ECO:0000313" key="3">
    <source>
        <dbReference type="Proteomes" id="UP001066276"/>
    </source>
</evidence>
<comment type="caution">
    <text evidence="2">The sequence shown here is derived from an EMBL/GenBank/DDBJ whole genome shotgun (WGS) entry which is preliminary data.</text>
</comment>
<proteinExistence type="predicted"/>
<feature type="region of interest" description="Disordered" evidence="1">
    <location>
        <begin position="34"/>
        <end position="74"/>
    </location>
</feature>
<keyword evidence="3" id="KW-1185">Reference proteome</keyword>
<reference evidence="2" key="1">
    <citation type="journal article" date="2022" name="bioRxiv">
        <title>Sequencing and chromosome-scale assembly of the giantPleurodeles waltlgenome.</title>
        <authorList>
            <person name="Brown T."/>
            <person name="Elewa A."/>
            <person name="Iarovenko S."/>
            <person name="Subramanian E."/>
            <person name="Araus A.J."/>
            <person name="Petzold A."/>
            <person name="Susuki M."/>
            <person name="Suzuki K.-i.T."/>
            <person name="Hayashi T."/>
            <person name="Toyoda A."/>
            <person name="Oliveira C."/>
            <person name="Osipova E."/>
            <person name="Leigh N.D."/>
            <person name="Simon A."/>
            <person name="Yun M.H."/>
        </authorList>
    </citation>
    <scope>NUCLEOTIDE SEQUENCE</scope>
    <source>
        <strain evidence="2">20211129_DDA</strain>
        <tissue evidence="2">Liver</tissue>
    </source>
</reference>
<evidence type="ECO:0000313" key="2">
    <source>
        <dbReference type="EMBL" id="KAJ1182368.1"/>
    </source>
</evidence>
<dbReference type="EMBL" id="JANPWB010000006">
    <property type="protein sequence ID" value="KAJ1182368.1"/>
    <property type="molecule type" value="Genomic_DNA"/>
</dbReference>
<gene>
    <name evidence="2" type="ORF">NDU88_007560</name>
</gene>
<protein>
    <submittedName>
        <fullName evidence="2">Uncharacterized protein</fullName>
    </submittedName>
</protein>
<accession>A0AAV7U0U1</accession>
<organism evidence="2 3">
    <name type="scientific">Pleurodeles waltl</name>
    <name type="common">Iberian ribbed newt</name>
    <dbReference type="NCBI Taxonomy" id="8319"/>
    <lineage>
        <taxon>Eukaryota</taxon>
        <taxon>Metazoa</taxon>
        <taxon>Chordata</taxon>
        <taxon>Craniata</taxon>
        <taxon>Vertebrata</taxon>
        <taxon>Euteleostomi</taxon>
        <taxon>Amphibia</taxon>
        <taxon>Batrachia</taxon>
        <taxon>Caudata</taxon>
        <taxon>Salamandroidea</taxon>
        <taxon>Salamandridae</taxon>
        <taxon>Pleurodelinae</taxon>
        <taxon>Pleurodeles</taxon>
    </lineage>
</organism>
<dbReference type="AlphaFoldDB" id="A0AAV7U0U1"/>
<evidence type="ECO:0000256" key="1">
    <source>
        <dbReference type="SAM" id="MobiDB-lite"/>
    </source>
</evidence>
<name>A0AAV7U0U1_PLEWA</name>
<sequence>MRAGGWGRGPSPRSLTGALRAGFETKDLHLPPPCGGWVADRRQRRGSARGLRGYSDPGGIGEGGHTATAAPPVC</sequence>
<dbReference type="Proteomes" id="UP001066276">
    <property type="component" value="Chromosome 3_2"/>
</dbReference>